<dbReference type="InterPro" id="IPR013103">
    <property type="entry name" value="RVT_2"/>
</dbReference>
<reference evidence="5" key="1">
    <citation type="journal article" date="2019" name="Sci. Rep.">
        <title>Draft genome of Tanacetum cinerariifolium, the natural source of mosquito coil.</title>
        <authorList>
            <person name="Yamashiro T."/>
            <person name="Shiraishi A."/>
            <person name="Satake H."/>
            <person name="Nakayama K."/>
        </authorList>
    </citation>
    <scope>NUCLEOTIDE SEQUENCE</scope>
</reference>
<evidence type="ECO:0000313" key="5">
    <source>
        <dbReference type="EMBL" id="GEU31893.1"/>
    </source>
</evidence>
<proteinExistence type="predicted"/>
<dbReference type="Pfam" id="PF07727">
    <property type="entry name" value="RVT_2"/>
    <property type="match status" value="1"/>
</dbReference>
<dbReference type="AlphaFoldDB" id="A0A6L2J4D7"/>
<comment type="caution">
    <text evidence="5">The sequence shown here is derived from an EMBL/GenBank/DDBJ whole genome shotgun (WGS) entry which is preliminary data.</text>
</comment>
<keyword evidence="1" id="KW-0175">Coiled coil</keyword>
<evidence type="ECO:0000256" key="1">
    <source>
        <dbReference type="SAM" id="Coils"/>
    </source>
</evidence>
<name>A0A6L2J4D7_TANCI</name>
<accession>A0A6L2J4D7</accession>
<evidence type="ECO:0000259" key="3">
    <source>
        <dbReference type="Pfam" id="PF07727"/>
    </source>
</evidence>
<feature type="region of interest" description="Disordered" evidence="2">
    <location>
        <begin position="545"/>
        <end position="586"/>
    </location>
</feature>
<dbReference type="InterPro" id="IPR057670">
    <property type="entry name" value="SH3_retrovirus"/>
</dbReference>
<feature type="domain" description="Reverse transcriptase Ty1/copia-type" evidence="3">
    <location>
        <begin position="272"/>
        <end position="376"/>
    </location>
</feature>
<sequence length="600" mass="68341">MVIATVFDEVTKLLLSIHKRNNKTPYELLHDRKPDLSYLHFFCALCYPANDGEDLGKLKPKVDIGIFFVYAPAKKSFRIYNKRTRLVIETIHVDFDELIAMPSKQFSLGSGPKLLTPGTISLRLMQNIPSLTPYVLPRKINWKILFLSMFDEYLNPLPCVYHQVPAVITPEPTVSTDTPSSTTIDEDAPSTIPGVISLEPVVSTDTPSSTIIDQDAPSASTLQTNQETPTPVIPLGVKEADHDIEVAHMDNYPFVDFPVPKLSFKESSSQVKLDELRDVLKNKAPLVAKGYLQVEGIDFEESLAHVARLEAMYIFFAFTAYMNMIVYQMNVKTAFLNGILCEKVYVSQPDGFLDIENPNYVYKLKKTLYDLKQAPRDIMNPQETQQVVARDEKCVPSTERVKISSTNVRLETTSVEERLVYYKKNEDVLIDRINVLNLDVKLRDKVLDEYTKNLEKARKERDELKLILEKLQNSSKSLNTLLERQKQENKSDRGYHEVPLPFTGNYMPSKCDLRLIDDHFESEFVDVSIVSSSDDKTVKTVDVNGMVSKEEPNPAKKNNFSPPVIEDWVSESEKEDEPKFQKPVQPSFPKIKFVKAKDQN</sequence>
<evidence type="ECO:0000259" key="4">
    <source>
        <dbReference type="Pfam" id="PF25597"/>
    </source>
</evidence>
<gene>
    <name evidence="5" type="ORF">Tci_003871</name>
</gene>
<dbReference type="Pfam" id="PF25597">
    <property type="entry name" value="SH3_retrovirus"/>
    <property type="match status" value="1"/>
</dbReference>
<organism evidence="5">
    <name type="scientific">Tanacetum cinerariifolium</name>
    <name type="common">Dalmatian daisy</name>
    <name type="synonym">Chrysanthemum cinerariifolium</name>
    <dbReference type="NCBI Taxonomy" id="118510"/>
    <lineage>
        <taxon>Eukaryota</taxon>
        <taxon>Viridiplantae</taxon>
        <taxon>Streptophyta</taxon>
        <taxon>Embryophyta</taxon>
        <taxon>Tracheophyta</taxon>
        <taxon>Spermatophyta</taxon>
        <taxon>Magnoliopsida</taxon>
        <taxon>eudicotyledons</taxon>
        <taxon>Gunneridae</taxon>
        <taxon>Pentapetalae</taxon>
        <taxon>asterids</taxon>
        <taxon>campanulids</taxon>
        <taxon>Asterales</taxon>
        <taxon>Asteraceae</taxon>
        <taxon>Asteroideae</taxon>
        <taxon>Anthemideae</taxon>
        <taxon>Anthemidinae</taxon>
        <taxon>Tanacetum</taxon>
    </lineage>
</organism>
<dbReference type="EMBL" id="BKCJ010000297">
    <property type="protein sequence ID" value="GEU31893.1"/>
    <property type="molecule type" value="Genomic_DNA"/>
</dbReference>
<feature type="domain" description="Retroviral polymerase SH3-like" evidence="4">
    <location>
        <begin position="45"/>
        <end position="102"/>
    </location>
</feature>
<protein>
    <submittedName>
        <fullName evidence="5">Retrovirus-related Pol polyprotein from transposon TNT 1-94</fullName>
    </submittedName>
</protein>
<feature type="coiled-coil region" evidence="1">
    <location>
        <begin position="447"/>
        <end position="488"/>
    </location>
</feature>
<evidence type="ECO:0000256" key="2">
    <source>
        <dbReference type="SAM" id="MobiDB-lite"/>
    </source>
</evidence>